<keyword evidence="1" id="KW-0596">Phosphopantetheine</keyword>
<dbReference type="InterPro" id="IPR010730">
    <property type="entry name" value="HET"/>
</dbReference>
<dbReference type="Pfam" id="PF26640">
    <property type="entry name" value="DUF8212"/>
    <property type="match status" value="1"/>
</dbReference>
<organism evidence="4 5">
    <name type="scientific">Rhypophila decipiens</name>
    <dbReference type="NCBI Taxonomy" id="261697"/>
    <lineage>
        <taxon>Eukaryota</taxon>
        <taxon>Fungi</taxon>
        <taxon>Dikarya</taxon>
        <taxon>Ascomycota</taxon>
        <taxon>Pezizomycotina</taxon>
        <taxon>Sordariomycetes</taxon>
        <taxon>Sordariomycetidae</taxon>
        <taxon>Sordariales</taxon>
        <taxon>Naviculisporaceae</taxon>
        <taxon>Rhypophila</taxon>
    </lineage>
</organism>
<evidence type="ECO:0000313" key="5">
    <source>
        <dbReference type="Proteomes" id="UP001301769"/>
    </source>
</evidence>
<evidence type="ECO:0000256" key="1">
    <source>
        <dbReference type="ARBA" id="ARBA00022450"/>
    </source>
</evidence>
<dbReference type="PROSITE" id="PS00012">
    <property type="entry name" value="PHOSPHOPANTETHEINE"/>
    <property type="match status" value="1"/>
</dbReference>
<dbReference type="SUPFAM" id="SSF47336">
    <property type="entry name" value="ACP-like"/>
    <property type="match status" value="1"/>
</dbReference>
<sequence length="541" mass="60874">MWLLNIQTLELHEFVGDSVPDYAILSHRWGPEEVSFVEMKKPKHRDTVKHKNGYDKVSSFCARAQLDGYGWAWVDSCCIDKRSSAELSEAINSMFRWYRLAGCCYVYLGDVSNDDSGSIQGRLEKSVWWTRGWTLQELLAPRRMIFFAQDWFALGYKVNQRRYGVMEDTKVFDDDGRVNLADVISAITNIPVDFLTGRRGLGLACIAQRMSWASRRLTTREEDRAYSLMGLFDVNMPVIYGEGLEKAFTRLQREIMSKSPDQSILLWYRAEATSYRLLADSPDCFRNSGTVRSLGQGASSSSSTLKKWLGWSSSSMTNLGLRITLPIIKWFPEGALKFDPRDDAEAHLSLQRLDPDDSNLRPGDYAEAPLQYVCNDARGNPQRLSLNLRFLHRGLEGYPIFICHRPPHWMFSPAGDSDEDNPSHIFLCGSDYNQVGRNASDEPLDGLDNGTNESLRVLILHTIAFVLNVDAADVMAAPSLLRLGMDSIAGIRIIAILRKRTGVPVPLDLIMLNFSLTAIERCLLDMGAQSEPGKSSEVRGG</sequence>
<dbReference type="InterPro" id="IPR009081">
    <property type="entry name" value="PP-bd_ACP"/>
</dbReference>
<accession>A0AAN7B6P6</accession>
<evidence type="ECO:0000313" key="4">
    <source>
        <dbReference type="EMBL" id="KAK4214776.1"/>
    </source>
</evidence>
<evidence type="ECO:0000256" key="2">
    <source>
        <dbReference type="ARBA" id="ARBA00022553"/>
    </source>
</evidence>
<comment type="caution">
    <text evidence="4">The sequence shown here is derived from an EMBL/GenBank/DDBJ whole genome shotgun (WGS) entry which is preliminary data.</text>
</comment>
<evidence type="ECO:0000259" key="3">
    <source>
        <dbReference type="SMART" id="SM00823"/>
    </source>
</evidence>
<dbReference type="Proteomes" id="UP001301769">
    <property type="component" value="Unassembled WGS sequence"/>
</dbReference>
<dbReference type="InterPro" id="IPR036736">
    <property type="entry name" value="ACP-like_sf"/>
</dbReference>
<dbReference type="Gene3D" id="1.10.1200.10">
    <property type="entry name" value="ACP-like"/>
    <property type="match status" value="1"/>
</dbReference>
<reference evidence="4" key="1">
    <citation type="journal article" date="2023" name="Mol. Phylogenet. Evol.">
        <title>Genome-scale phylogeny and comparative genomics of the fungal order Sordariales.</title>
        <authorList>
            <person name="Hensen N."/>
            <person name="Bonometti L."/>
            <person name="Westerberg I."/>
            <person name="Brannstrom I.O."/>
            <person name="Guillou S."/>
            <person name="Cros-Aarteil S."/>
            <person name="Calhoun S."/>
            <person name="Haridas S."/>
            <person name="Kuo A."/>
            <person name="Mondo S."/>
            <person name="Pangilinan J."/>
            <person name="Riley R."/>
            <person name="LaButti K."/>
            <person name="Andreopoulos B."/>
            <person name="Lipzen A."/>
            <person name="Chen C."/>
            <person name="Yan M."/>
            <person name="Daum C."/>
            <person name="Ng V."/>
            <person name="Clum A."/>
            <person name="Steindorff A."/>
            <person name="Ohm R.A."/>
            <person name="Martin F."/>
            <person name="Silar P."/>
            <person name="Natvig D.O."/>
            <person name="Lalanne C."/>
            <person name="Gautier V."/>
            <person name="Ament-Velasquez S.L."/>
            <person name="Kruys A."/>
            <person name="Hutchinson M.I."/>
            <person name="Powell A.J."/>
            <person name="Barry K."/>
            <person name="Miller A.N."/>
            <person name="Grigoriev I.V."/>
            <person name="Debuchy R."/>
            <person name="Gladieux P."/>
            <person name="Hiltunen Thoren M."/>
            <person name="Johannesson H."/>
        </authorList>
    </citation>
    <scope>NUCLEOTIDE SEQUENCE</scope>
    <source>
        <strain evidence="4">PSN293</strain>
    </source>
</reference>
<keyword evidence="5" id="KW-1185">Reference proteome</keyword>
<dbReference type="SMART" id="SM00823">
    <property type="entry name" value="PKS_PP"/>
    <property type="match status" value="1"/>
</dbReference>
<reference evidence="4" key="2">
    <citation type="submission" date="2023-05" db="EMBL/GenBank/DDBJ databases">
        <authorList>
            <consortium name="Lawrence Berkeley National Laboratory"/>
            <person name="Steindorff A."/>
            <person name="Hensen N."/>
            <person name="Bonometti L."/>
            <person name="Westerberg I."/>
            <person name="Brannstrom I.O."/>
            <person name="Guillou S."/>
            <person name="Cros-Aarteil S."/>
            <person name="Calhoun S."/>
            <person name="Haridas S."/>
            <person name="Kuo A."/>
            <person name="Mondo S."/>
            <person name="Pangilinan J."/>
            <person name="Riley R."/>
            <person name="Labutti K."/>
            <person name="Andreopoulos B."/>
            <person name="Lipzen A."/>
            <person name="Chen C."/>
            <person name="Yanf M."/>
            <person name="Daum C."/>
            <person name="Ng V."/>
            <person name="Clum A."/>
            <person name="Ohm R."/>
            <person name="Martin F."/>
            <person name="Silar P."/>
            <person name="Natvig D."/>
            <person name="Lalanne C."/>
            <person name="Gautier V."/>
            <person name="Ament-Velasquez S.L."/>
            <person name="Kruys A."/>
            <person name="Hutchinson M.I."/>
            <person name="Powell A.J."/>
            <person name="Barry K."/>
            <person name="Miller A.N."/>
            <person name="Grigoriev I.V."/>
            <person name="Debuchy R."/>
            <person name="Gladieux P."/>
            <person name="Thoren M.H."/>
            <person name="Johannesson H."/>
        </authorList>
    </citation>
    <scope>NUCLEOTIDE SEQUENCE</scope>
    <source>
        <strain evidence="4">PSN293</strain>
    </source>
</reference>
<dbReference type="AlphaFoldDB" id="A0AAN7B6P6"/>
<name>A0AAN7B6P6_9PEZI</name>
<proteinExistence type="predicted"/>
<dbReference type="EMBL" id="MU858088">
    <property type="protein sequence ID" value="KAK4214776.1"/>
    <property type="molecule type" value="Genomic_DNA"/>
</dbReference>
<dbReference type="Pfam" id="PF06985">
    <property type="entry name" value="HET"/>
    <property type="match status" value="1"/>
</dbReference>
<feature type="domain" description="Polyketide synthase-like phosphopantetheine-binding" evidence="3">
    <location>
        <begin position="456"/>
        <end position="527"/>
    </location>
</feature>
<gene>
    <name evidence="4" type="ORF">QBC37DRAFT_420456</name>
</gene>
<dbReference type="InterPro" id="IPR058525">
    <property type="entry name" value="DUF8212"/>
</dbReference>
<dbReference type="PANTHER" id="PTHR10622">
    <property type="entry name" value="HET DOMAIN-CONTAINING PROTEIN"/>
    <property type="match status" value="1"/>
</dbReference>
<dbReference type="Pfam" id="PF00550">
    <property type="entry name" value="PP-binding"/>
    <property type="match status" value="1"/>
</dbReference>
<protein>
    <submittedName>
        <fullName evidence="4">HET-domain-containing protein</fullName>
    </submittedName>
</protein>
<keyword evidence="2" id="KW-0597">Phosphoprotein</keyword>
<dbReference type="InterPro" id="IPR020806">
    <property type="entry name" value="PKS_PP-bd"/>
</dbReference>
<dbReference type="GO" id="GO:0031177">
    <property type="term" value="F:phosphopantetheine binding"/>
    <property type="evidence" value="ECO:0007669"/>
    <property type="project" value="InterPro"/>
</dbReference>
<dbReference type="InterPro" id="IPR006162">
    <property type="entry name" value="Ppantetheine_attach_site"/>
</dbReference>
<dbReference type="PANTHER" id="PTHR10622:SF10">
    <property type="entry name" value="HET DOMAIN-CONTAINING PROTEIN"/>
    <property type="match status" value="1"/>
</dbReference>